<feature type="region of interest" description="Disordered" evidence="1">
    <location>
        <begin position="237"/>
        <end position="307"/>
    </location>
</feature>
<comment type="caution">
    <text evidence="2">The sequence shown here is derived from an EMBL/GenBank/DDBJ whole genome shotgun (WGS) entry which is preliminary data.</text>
</comment>
<proteinExistence type="predicted"/>
<evidence type="ECO:0000313" key="2">
    <source>
        <dbReference type="EMBL" id="MEK7949141.1"/>
    </source>
</evidence>
<keyword evidence="3" id="KW-1185">Reference proteome</keyword>
<dbReference type="EMBL" id="JBBUKT010000001">
    <property type="protein sequence ID" value="MEK7949141.1"/>
    <property type="molecule type" value="Genomic_DNA"/>
</dbReference>
<sequence>MIPVAGAQQPAAKTTGYVPRVVIPTSDRATAPVRPVNPAVGQVYPWRLNITATVFWIGELPSGNNPTPNNKSSWDQEWSSNYGGYDNPEPSARIANYAGQDFRPKGFTPRLNPFYIALPYNDVAGWAAHKPEACKVIPWFNRMNPEPGKTVLKGRWVQIFNGKYSCYAQWEDCGPWVTDDYEYVFLNKPPKNTSNKAAGIDISPSVRDYLNLQSGKKCHWRFVEAAQVPYGPWKKYGQQAPQPVRGSGPVLAQSQTPAPAQPRSSSPTPVAGGPDVGAQRAYLEYLRKIRDEQSMKKPAKPELETDG</sequence>
<protein>
    <submittedName>
        <fullName evidence="2">Uncharacterized protein</fullName>
    </submittedName>
</protein>
<organism evidence="2 3">
    <name type="scientific">Luteolibacter soli</name>
    <dbReference type="NCBI Taxonomy" id="3135280"/>
    <lineage>
        <taxon>Bacteria</taxon>
        <taxon>Pseudomonadati</taxon>
        <taxon>Verrucomicrobiota</taxon>
        <taxon>Verrucomicrobiia</taxon>
        <taxon>Verrucomicrobiales</taxon>
        <taxon>Verrucomicrobiaceae</taxon>
        <taxon>Luteolibacter</taxon>
    </lineage>
</organism>
<evidence type="ECO:0000313" key="3">
    <source>
        <dbReference type="Proteomes" id="UP001371305"/>
    </source>
</evidence>
<accession>A0ABU9APN3</accession>
<evidence type="ECO:0000256" key="1">
    <source>
        <dbReference type="SAM" id="MobiDB-lite"/>
    </source>
</evidence>
<dbReference type="RefSeq" id="WP_341402563.1">
    <property type="nucleotide sequence ID" value="NZ_JBBUKT010000001.1"/>
</dbReference>
<reference evidence="2 3" key="1">
    <citation type="submission" date="2024-04" db="EMBL/GenBank/DDBJ databases">
        <title>Luteolibacter sp. isolated from soil.</title>
        <authorList>
            <person name="An J."/>
        </authorList>
    </citation>
    <scope>NUCLEOTIDE SEQUENCE [LARGE SCALE GENOMIC DNA]</scope>
    <source>
        <strain evidence="2 3">Y139</strain>
    </source>
</reference>
<dbReference type="Proteomes" id="UP001371305">
    <property type="component" value="Unassembled WGS sequence"/>
</dbReference>
<name>A0ABU9APN3_9BACT</name>
<gene>
    <name evidence="2" type="ORF">WKV53_01465</name>
</gene>
<feature type="compositionally biased region" description="Polar residues" evidence="1">
    <location>
        <begin position="252"/>
        <end position="268"/>
    </location>
</feature>
<feature type="compositionally biased region" description="Basic and acidic residues" evidence="1">
    <location>
        <begin position="285"/>
        <end position="307"/>
    </location>
</feature>